<protein>
    <submittedName>
        <fullName evidence="1">Uncharacterized protein</fullName>
    </submittedName>
</protein>
<proteinExistence type="predicted"/>
<comment type="caution">
    <text evidence="1">The sequence shown here is derived from an EMBL/GenBank/DDBJ whole genome shotgun (WGS) entry which is preliminary data.</text>
</comment>
<evidence type="ECO:0000313" key="2">
    <source>
        <dbReference type="Proteomes" id="UP001244207"/>
    </source>
</evidence>
<evidence type="ECO:0000313" key="1">
    <source>
        <dbReference type="EMBL" id="KAK1730473.1"/>
    </source>
</evidence>
<name>A0AAD8XND5_GLOAC</name>
<dbReference type="AlphaFoldDB" id="A0AAD8XND5"/>
<dbReference type="EMBL" id="JAHMHS010000006">
    <property type="protein sequence ID" value="KAK1730473.1"/>
    <property type="molecule type" value="Genomic_DNA"/>
</dbReference>
<keyword evidence="2" id="KW-1185">Reference proteome</keyword>
<accession>A0AAD8XND5</accession>
<sequence length="142" mass="15710">MLSSRKNLLQWTAMSIILKLSNPQALTSTTPSISASIAPLVTRLLRLCPILSRHSWVPLVMYALNTYLDRKVIQLPLPIRTMFAVPGRPGICLRIPVTEWLFYTPEPLYLPPFCFLDVCVGRNGITGDTTSSTYASRSAGAS</sequence>
<gene>
    <name evidence="1" type="ORF">BDZ83DRAFT_601255</name>
</gene>
<dbReference type="GeneID" id="85390986"/>
<dbReference type="RefSeq" id="XP_060370528.1">
    <property type="nucleotide sequence ID" value="XM_060507087.1"/>
</dbReference>
<reference evidence="1" key="1">
    <citation type="submission" date="2021-12" db="EMBL/GenBank/DDBJ databases">
        <title>Comparative genomics, transcriptomics and evolutionary studies reveal genomic signatures of adaptation to plant cell wall in hemibiotrophic fungi.</title>
        <authorList>
            <consortium name="DOE Joint Genome Institute"/>
            <person name="Baroncelli R."/>
            <person name="Diaz J.F."/>
            <person name="Benocci T."/>
            <person name="Peng M."/>
            <person name="Battaglia E."/>
            <person name="Haridas S."/>
            <person name="Andreopoulos W."/>
            <person name="Labutti K."/>
            <person name="Pangilinan J."/>
            <person name="Floch G.L."/>
            <person name="Makela M.R."/>
            <person name="Henrissat B."/>
            <person name="Grigoriev I.V."/>
            <person name="Crouch J.A."/>
            <person name="De Vries R.P."/>
            <person name="Sukno S.A."/>
            <person name="Thon M.R."/>
        </authorList>
    </citation>
    <scope>NUCLEOTIDE SEQUENCE</scope>
    <source>
        <strain evidence="1">CBS 112980</strain>
    </source>
</reference>
<organism evidence="1 2">
    <name type="scientific">Glomerella acutata</name>
    <name type="common">Colletotrichum acutatum</name>
    <dbReference type="NCBI Taxonomy" id="27357"/>
    <lineage>
        <taxon>Eukaryota</taxon>
        <taxon>Fungi</taxon>
        <taxon>Dikarya</taxon>
        <taxon>Ascomycota</taxon>
        <taxon>Pezizomycotina</taxon>
        <taxon>Sordariomycetes</taxon>
        <taxon>Hypocreomycetidae</taxon>
        <taxon>Glomerellales</taxon>
        <taxon>Glomerellaceae</taxon>
        <taxon>Colletotrichum</taxon>
        <taxon>Colletotrichum acutatum species complex</taxon>
    </lineage>
</organism>
<dbReference type="Proteomes" id="UP001244207">
    <property type="component" value="Unassembled WGS sequence"/>
</dbReference>